<dbReference type="Pfam" id="PF01536">
    <property type="entry name" value="SAM_decarbox"/>
    <property type="match status" value="1"/>
</dbReference>
<dbReference type="EMBL" id="UYYF01004939">
    <property type="protein sequence ID" value="VDN07664.1"/>
    <property type="molecule type" value="Genomic_DNA"/>
</dbReference>
<keyword evidence="8 13" id="KW-0865">Zymogen</keyword>
<sequence>MQYCTEKLIEIWFDKDQDGAKSLRNIPYAELVVMLDIADCHILHSRSNGCMDSYVLSESSMFVSNFRIILKTCGTTRLLHAVERILQLAKVYCNMDNVISVFYSRKNFMQPGQQPFPHSSFETEVDYLEKYFPGGSAYYIGPQRKDCWFLYTMVVPKAAFPFPEHTLEILMTELPEDVLSVFTTIVSKDGKDCRMKSAINTIIPLDTIVHEELFNPCGYSLNGLIPKSDQYITIHVTPEPNFSYVSFETNQNTLNLCEQMLEVVEIFRPKKFLLTIFSNELSNEGLKVQKSLSDLIFRGYHRNNFQFLQLPNETMVYAQFQLSKDFEQLSVNVNKKKFSANNENSGTKDFLSQ</sequence>
<evidence type="ECO:0000256" key="5">
    <source>
        <dbReference type="ARBA" id="ARBA00022813"/>
    </source>
</evidence>
<feature type="site" description="Cleavage (non-hydrolytic); by autolysis" evidence="16">
    <location>
        <begin position="58"/>
        <end position="59"/>
    </location>
</feature>
<dbReference type="AlphaFoldDB" id="A0A0N5DA24"/>
<keyword evidence="19" id="KW-1185">Reference proteome</keyword>
<dbReference type="WBParaSite" id="TCLT_0001000501-mRNA-1">
    <property type="protein sequence ID" value="TCLT_0001000501-mRNA-1"/>
    <property type="gene ID" value="TCLT_0001000501"/>
</dbReference>
<dbReference type="PANTHER" id="PTHR11570">
    <property type="entry name" value="S-ADENOSYLMETHIONINE DECARBOXYLASE"/>
    <property type="match status" value="1"/>
</dbReference>
<comment type="cofactor">
    <cofactor evidence="13">
        <name>pyruvate</name>
        <dbReference type="ChEBI" id="CHEBI:15361"/>
    </cofactor>
    <text evidence="13">Binds 1 pyruvoyl group covalently per subunit.</text>
</comment>
<feature type="active site" description="Proton acceptor; for processing activity" evidence="14">
    <location>
        <position position="220"/>
    </location>
</feature>
<keyword evidence="5 16" id="KW-0068">Autocatalytic cleavage</keyword>
<evidence type="ECO:0000256" key="13">
    <source>
        <dbReference type="PIRNR" id="PIRNR001355"/>
    </source>
</evidence>
<evidence type="ECO:0000256" key="1">
    <source>
        <dbReference type="ARBA" id="ARBA00004911"/>
    </source>
</evidence>
<dbReference type="PIRSF" id="PIRSF001355">
    <property type="entry name" value="S-AdenosylMet_decarboxylase"/>
    <property type="match status" value="1"/>
</dbReference>
<dbReference type="InterPro" id="IPR018166">
    <property type="entry name" value="S-AdoMet_deCO2ase_CS"/>
</dbReference>
<evidence type="ECO:0000256" key="14">
    <source>
        <dbReference type="PIRSR" id="PIRSR001355-1"/>
    </source>
</evidence>
<feature type="active site" description="Schiff-base intermediate with substrate; via pyruvic acid" evidence="14">
    <location>
        <position position="59"/>
    </location>
</feature>
<organism evidence="20">
    <name type="scientific">Thelazia callipaeda</name>
    <name type="common">Oriental eyeworm</name>
    <name type="synonym">Parasitic nematode</name>
    <dbReference type="NCBI Taxonomy" id="103827"/>
    <lineage>
        <taxon>Eukaryota</taxon>
        <taxon>Metazoa</taxon>
        <taxon>Ecdysozoa</taxon>
        <taxon>Nematoda</taxon>
        <taxon>Chromadorea</taxon>
        <taxon>Rhabditida</taxon>
        <taxon>Spirurina</taxon>
        <taxon>Spiruromorpha</taxon>
        <taxon>Thelazioidea</taxon>
        <taxon>Thelaziidae</taxon>
        <taxon>Thelazia</taxon>
    </lineage>
</organism>
<reference evidence="18 19" key="2">
    <citation type="submission" date="2018-11" db="EMBL/GenBank/DDBJ databases">
        <authorList>
            <consortium name="Pathogen Informatics"/>
        </authorList>
    </citation>
    <scope>NUCLEOTIDE SEQUENCE [LARGE SCALE GENOMIC DNA]</scope>
</reference>
<gene>
    <name evidence="18" type="ORF">TCLT_LOCUS9994</name>
</gene>
<name>A0A0N5DA24_THECL</name>
<keyword evidence="11 13" id="KW-0670">Pyruvate</keyword>
<evidence type="ECO:0000313" key="19">
    <source>
        <dbReference type="Proteomes" id="UP000276776"/>
    </source>
</evidence>
<accession>A0A0N5DA24</accession>
<feature type="active site" description="Proton acceptor; for processing activity" evidence="14">
    <location>
        <position position="235"/>
    </location>
</feature>
<evidence type="ECO:0000256" key="8">
    <source>
        <dbReference type="ARBA" id="ARBA00023145"/>
    </source>
</evidence>
<dbReference type="Proteomes" id="UP000276776">
    <property type="component" value="Unassembled WGS sequence"/>
</dbReference>
<dbReference type="InterPro" id="IPR001985">
    <property type="entry name" value="S-AdoMet_decarboxylase_euk"/>
</dbReference>
<keyword evidence="9 13" id="KW-0456">Lyase</keyword>
<evidence type="ECO:0000313" key="18">
    <source>
        <dbReference type="EMBL" id="VDN07664.1"/>
    </source>
</evidence>
<evidence type="ECO:0000256" key="2">
    <source>
        <dbReference type="ARBA" id="ARBA00008466"/>
    </source>
</evidence>
<comment type="catalytic activity">
    <reaction evidence="12 13">
        <text>S-adenosyl-L-methionine + H(+) = S-adenosyl 3-(methylsulfanyl)propylamine + CO2</text>
        <dbReference type="Rhea" id="RHEA:15981"/>
        <dbReference type="ChEBI" id="CHEBI:15378"/>
        <dbReference type="ChEBI" id="CHEBI:16526"/>
        <dbReference type="ChEBI" id="CHEBI:57443"/>
        <dbReference type="ChEBI" id="CHEBI:59789"/>
        <dbReference type="EC" id="4.1.1.50"/>
    </reaction>
</comment>
<comment type="similarity">
    <text evidence="2 13">Belongs to the eukaryotic AdoMetDC family.</text>
</comment>
<dbReference type="UniPathway" id="UPA00331">
    <property type="reaction ID" value="UER00451"/>
</dbReference>
<evidence type="ECO:0000256" key="16">
    <source>
        <dbReference type="PIRSR" id="PIRSR001355-4"/>
    </source>
</evidence>
<evidence type="ECO:0000256" key="17">
    <source>
        <dbReference type="PIRSR" id="PIRSR001355-5"/>
    </source>
</evidence>
<evidence type="ECO:0000256" key="15">
    <source>
        <dbReference type="PIRSR" id="PIRSR001355-3"/>
    </source>
</evidence>
<dbReference type="InterPro" id="IPR048283">
    <property type="entry name" value="AdoMetDC-like"/>
</dbReference>
<dbReference type="STRING" id="103827.A0A0N5DA24"/>
<feature type="chain" id="PRO_5043116578" description="S-adenosylmethionine decarboxylase alpha chain" evidence="17">
    <location>
        <begin position="59"/>
        <end position="353"/>
    </location>
</feature>
<feature type="active site" description="Proton donor; for catalytic activity" evidence="14">
    <location>
        <position position="73"/>
    </location>
</feature>
<evidence type="ECO:0000256" key="11">
    <source>
        <dbReference type="ARBA" id="ARBA00023317"/>
    </source>
</evidence>
<keyword evidence="6 13" id="KW-0745">Spermidine biosynthesis</keyword>
<evidence type="ECO:0000256" key="10">
    <source>
        <dbReference type="ARBA" id="ARBA00023270"/>
    </source>
</evidence>
<dbReference type="Gene3D" id="3.60.90.10">
    <property type="entry name" value="S-adenosylmethionine decarboxylase"/>
    <property type="match status" value="1"/>
</dbReference>
<reference evidence="20" key="1">
    <citation type="submission" date="2017-02" db="UniProtKB">
        <authorList>
            <consortium name="WormBaseParasite"/>
        </authorList>
    </citation>
    <scope>IDENTIFICATION</scope>
</reference>
<dbReference type="GO" id="GO:0006597">
    <property type="term" value="P:spermine biosynthetic process"/>
    <property type="evidence" value="ECO:0007669"/>
    <property type="project" value="InterPro"/>
</dbReference>
<dbReference type="OMA" id="CYQRKNE"/>
<evidence type="ECO:0000256" key="4">
    <source>
        <dbReference type="ARBA" id="ARBA00022793"/>
    </source>
</evidence>
<keyword evidence="4 13" id="KW-0210">Decarboxylase</keyword>
<dbReference type="GO" id="GO:0008295">
    <property type="term" value="P:spermidine biosynthetic process"/>
    <property type="evidence" value="ECO:0007669"/>
    <property type="project" value="UniProtKB-KW"/>
</dbReference>
<evidence type="ECO:0000256" key="12">
    <source>
        <dbReference type="ARBA" id="ARBA00048112"/>
    </source>
</evidence>
<proteinExistence type="inferred from homology"/>
<dbReference type="InterPro" id="IPR016067">
    <property type="entry name" value="S-AdoMet_deCO2ase_core"/>
</dbReference>
<dbReference type="SUPFAM" id="SSF56276">
    <property type="entry name" value="S-adenosylmethionine decarboxylase"/>
    <property type="match status" value="1"/>
</dbReference>
<evidence type="ECO:0000256" key="3">
    <source>
        <dbReference type="ARBA" id="ARBA00022691"/>
    </source>
</evidence>
<dbReference type="GO" id="GO:0004014">
    <property type="term" value="F:adenosylmethionine decarboxylase activity"/>
    <property type="evidence" value="ECO:0007669"/>
    <property type="project" value="UniProtKB-EC"/>
</dbReference>
<keyword evidence="7 13" id="KW-0620">Polyamine biosynthesis</keyword>
<keyword evidence="3 13" id="KW-0949">S-adenosyl-L-methionine</keyword>
<dbReference type="NCBIfam" id="TIGR00535">
    <property type="entry name" value="SAM_DCase"/>
    <property type="match status" value="1"/>
</dbReference>
<dbReference type="EC" id="4.1.1.50" evidence="13"/>
<dbReference type="GO" id="GO:0005829">
    <property type="term" value="C:cytosol"/>
    <property type="evidence" value="ECO:0007669"/>
    <property type="project" value="TreeGrafter"/>
</dbReference>
<protein>
    <recommendedName>
        <fullName evidence="13">S-adenosylmethionine decarboxylase proenzyme</fullName>
        <ecNumber evidence="13">4.1.1.50</ecNumber>
    </recommendedName>
</protein>
<dbReference type="PROSITE" id="PS01336">
    <property type="entry name" value="ADOMETDC"/>
    <property type="match status" value="1"/>
</dbReference>
<evidence type="ECO:0000256" key="9">
    <source>
        <dbReference type="ARBA" id="ARBA00023239"/>
    </source>
</evidence>
<dbReference type="OrthoDB" id="1068353at2759"/>
<evidence type="ECO:0000313" key="20">
    <source>
        <dbReference type="WBParaSite" id="TCLT_0001000501-mRNA-1"/>
    </source>
</evidence>
<feature type="modified residue" description="Pyruvic acid (Ser); by autocatalysis" evidence="15">
    <location>
        <position position="59"/>
    </location>
</feature>
<dbReference type="PANTHER" id="PTHR11570:SF0">
    <property type="entry name" value="S-ADENOSYLMETHIONINE DECARBOXYLASE PROENZYME"/>
    <property type="match status" value="1"/>
</dbReference>
<comment type="pathway">
    <text evidence="1 13">Amine and polyamine biosynthesis; S-adenosylmethioninamine biosynthesis; S-adenosylmethioninamine from S-adenosyl-L-methionine: step 1/1.</text>
</comment>
<keyword evidence="10 13" id="KW-0704">Schiff base</keyword>
<feature type="chain" id="PRO_5043116577" description="S-adenosylmethionine decarboxylase beta chain" evidence="17">
    <location>
        <begin position="1"/>
        <end position="58"/>
    </location>
</feature>
<evidence type="ECO:0000256" key="7">
    <source>
        <dbReference type="ARBA" id="ARBA00023115"/>
    </source>
</evidence>
<evidence type="ECO:0000256" key="6">
    <source>
        <dbReference type="ARBA" id="ARBA00023066"/>
    </source>
</evidence>